<feature type="domain" description="Quinate/shikimate 5-dehydrogenase/glutamyl-tRNA reductase" evidence="9">
    <location>
        <begin position="111"/>
        <end position="192"/>
    </location>
</feature>
<comment type="catalytic activity">
    <reaction evidence="7 8">
        <text>shikimate + NADP(+) = 3-dehydroshikimate + NADPH + H(+)</text>
        <dbReference type="Rhea" id="RHEA:17737"/>
        <dbReference type="ChEBI" id="CHEBI:15378"/>
        <dbReference type="ChEBI" id="CHEBI:16630"/>
        <dbReference type="ChEBI" id="CHEBI:36208"/>
        <dbReference type="ChEBI" id="CHEBI:57783"/>
        <dbReference type="ChEBI" id="CHEBI:58349"/>
        <dbReference type="EC" id="1.1.1.25"/>
    </reaction>
</comment>
<comment type="function">
    <text evidence="8">Involved in the biosynthesis of the chorismate, which leads to the biosynthesis of aromatic amino acids. Catalyzes the reversible NADPH linked reduction of 3-dehydroshikimate (DHSA) to yield shikimate (SA).</text>
</comment>
<feature type="active site" description="Proton acceptor" evidence="8">
    <location>
        <position position="66"/>
    </location>
</feature>
<dbReference type="NCBIfam" id="NF001319">
    <property type="entry name" value="PRK00258.3-3"/>
    <property type="match status" value="1"/>
</dbReference>
<dbReference type="CDD" id="cd01065">
    <property type="entry name" value="NAD_bind_Shikimate_DH"/>
    <property type="match status" value="1"/>
</dbReference>
<comment type="similarity">
    <text evidence="8">Belongs to the shikimate dehydrogenase family.</text>
</comment>
<feature type="binding site" evidence="8">
    <location>
        <position position="248"/>
    </location>
    <ligand>
        <name>shikimate</name>
        <dbReference type="ChEBI" id="CHEBI:36208"/>
    </ligand>
</feature>
<dbReference type="SUPFAM" id="SSF53223">
    <property type="entry name" value="Aminoacid dehydrogenase-like, N-terminal domain"/>
    <property type="match status" value="1"/>
</dbReference>
<feature type="binding site" evidence="8">
    <location>
        <position position="62"/>
    </location>
    <ligand>
        <name>shikimate</name>
        <dbReference type="ChEBI" id="CHEBI:36208"/>
    </ligand>
</feature>
<dbReference type="SUPFAM" id="SSF51735">
    <property type="entry name" value="NAD(P)-binding Rossmann-fold domains"/>
    <property type="match status" value="1"/>
</dbReference>
<feature type="binding site" evidence="8">
    <location>
        <begin position="15"/>
        <end position="17"/>
    </location>
    <ligand>
        <name>shikimate</name>
        <dbReference type="ChEBI" id="CHEBI:36208"/>
    </ligand>
</feature>
<comment type="caution">
    <text evidence="12">The sequence shown here is derived from an EMBL/GenBank/DDBJ whole genome shotgun (WGS) entry which is preliminary data.</text>
</comment>
<dbReference type="InterPro" id="IPR046346">
    <property type="entry name" value="Aminoacid_DH-like_N_sf"/>
</dbReference>
<feature type="domain" description="SDH C-terminal" evidence="11">
    <location>
        <begin position="241"/>
        <end position="268"/>
    </location>
</feature>
<dbReference type="InterPro" id="IPR036291">
    <property type="entry name" value="NAD(P)-bd_dom_sf"/>
</dbReference>
<reference evidence="12 13" key="1">
    <citation type="submission" date="2023-07" db="EMBL/GenBank/DDBJ databases">
        <title>Genomic Encyclopedia of Type Strains, Phase IV (KMG-IV): sequencing the most valuable type-strain genomes for metagenomic binning, comparative biology and taxonomic classification.</title>
        <authorList>
            <person name="Goeker M."/>
        </authorList>
    </citation>
    <scope>NUCLEOTIDE SEQUENCE [LARGE SCALE GENOMIC DNA]</scope>
    <source>
        <strain evidence="12 13">DSM 23494</strain>
    </source>
</reference>
<dbReference type="Pfam" id="PF01488">
    <property type="entry name" value="Shikimate_DH"/>
    <property type="match status" value="1"/>
</dbReference>
<evidence type="ECO:0000256" key="5">
    <source>
        <dbReference type="ARBA" id="ARBA00023002"/>
    </source>
</evidence>
<dbReference type="Pfam" id="PF08501">
    <property type="entry name" value="Shikimate_dh_N"/>
    <property type="match status" value="1"/>
</dbReference>
<evidence type="ECO:0000313" key="12">
    <source>
        <dbReference type="EMBL" id="MDQ0269530.1"/>
    </source>
</evidence>
<dbReference type="Pfam" id="PF18317">
    <property type="entry name" value="SDH_C"/>
    <property type="match status" value="1"/>
</dbReference>
<dbReference type="Gene3D" id="3.40.50.720">
    <property type="entry name" value="NAD(P)-binding Rossmann-like Domain"/>
    <property type="match status" value="1"/>
</dbReference>
<dbReference type="Gene3D" id="3.40.50.10860">
    <property type="entry name" value="Leucine Dehydrogenase, chain A, domain 1"/>
    <property type="match status" value="1"/>
</dbReference>
<dbReference type="InterPro" id="IPR011342">
    <property type="entry name" value="Shikimate_DH"/>
</dbReference>
<comment type="subunit">
    <text evidence="8">Homodimer.</text>
</comment>
<feature type="binding site" evidence="8">
    <location>
        <begin position="150"/>
        <end position="155"/>
    </location>
    <ligand>
        <name>NADP(+)</name>
        <dbReference type="ChEBI" id="CHEBI:58349"/>
    </ligand>
</feature>
<dbReference type="EC" id="1.1.1.25" evidence="2 8"/>
<evidence type="ECO:0000256" key="3">
    <source>
        <dbReference type="ARBA" id="ARBA00022605"/>
    </source>
</evidence>
<dbReference type="GO" id="GO:0004764">
    <property type="term" value="F:shikimate 3-dehydrogenase (NADP+) activity"/>
    <property type="evidence" value="ECO:0007669"/>
    <property type="project" value="UniProtKB-EC"/>
</dbReference>
<evidence type="ECO:0000259" key="9">
    <source>
        <dbReference type="Pfam" id="PF01488"/>
    </source>
</evidence>
<sequence length="279" mass="30535">MKRFFAVIGDPIAHSMSPGMHNELFQANQIEAHYQPLHVKRENLEAAVAGLKAVGIEGFNVTVPHKEAIMPYLDKIDPLAKAIGAVNTVVNEGSELVGFNTDGSGYVEGLKKDLPCFSEKRTLIVGAGGAARGIYYTLAEAGVEHIDICNRTVQKAMRMVDECPYSVQSKILSIDEAEEQLSRYELIIQTTSIGMHPNIQAVPLSLRNLSGNAFVSDIIYNPSETIFLQEAKQKGASIQNGLSMFVYQGALAFEKWTGIMPDSDRMRENVLEQLGGKSC</sequence>
<gene>
    <name evidence="8" type="primary">aroE</name>
    <name evidence="12" type="ORF">J2S17_001401</name>
</gene>
<feature type="binding site" evidence="8">
    <location>
        <position position="241"/>
    </location>
    <ligand>
        <name>NADP(+)</name>
        <dbReference type="ChEBI" id="CHEBI:58349"/>
    </ligand>
</feature>
<keyword evidence="4 8" id="KW-0521">NADP</keyword>
<comment type="caution">
    <text evidence="8">Lacks conserved residue(s) required for the propagation of feature annotation.</text>
</comment>
<dbReference type="RefSeq" id="WP_307473161.1">
    <property type="nucleotide sequence ID" value="NZ_JAUSUB010000004.1"/>
</dbReference>
<evidence type="ECO:0000256" key="7">
    <source>
        <dbReference type="ARBA" id="ARBA00049442"/>
    </source>
</evidence>
<proteinExistence type="inferred from homology"/>
<evidence type="ECO:0000256" key="6">
    <source>
        <dbReference type="ARBA" id="ARBA00023141"/>
    </source>
</evidence>
<dbReference type="HAMAP" id="MF_00222">
    <property type="entry name" value="Shikimate_DH_AroE"/>
    <property type="match status" value="1"/>
</dbReference>
<dbReference type="InterPro" id="IPR041121">
    <property type="entry name" value="SDH_C"/>
</dbReference>
<comment type="pathway">
    <text evidence="1 8">Metabolic intermediate biosynthesis; chorismate biosynthesis; chorismate from D-erythrose 4-phosphate and phosphoenolpyruvate: step 4/7.</text>
</comment>
<dbReference type="PANTHER" id="PTHR21089">
    <property type="entry name" value="SHIKIMATE DEHYDROGENASE"/>
    <property type="match status" value="1"/>
</dbReference>
<feature type="domain" description="Shikimate dehydrogenase substrate binding N-terminal" evidence="10">
    <location>
        <begin position="7"/>
        <end position="89"/>
    </location>
</feature>
<dbReference type="Proteomes" id="UP001238088">
    <property type="component" value="Unassembled WGS sequence"/>
</dbReference>
<feature type="binding site" evidence="8">
    <location>
        <position position="87"/>
    </location>
    <ligand>
        <name>shikimate</name>
        <dbReference type="ChEBI" id="CHEBI:36208"/>
    </ligand>
</feature>
<evidence type="ECO:0000313" key="13">
    <source>
        <dbReference type="Proteomes" id="UP001238088"/>
    </source>
</evidence>
<dbReference type="PANTHER" id="PTHR21089:SF1">
    <property type="entry name" value="BIFUNCTIONAL 3-DEHYDROQUINATE DEHYDRATASE_SHIKIMATE DEHYDROGENASE, CHLOROPLASTIC"/>
    <property type="match status" value="1"/>
</dbReference>
<feature type="binding site" evidence="8">
    <location>
        <position position="218"/>
    </location>
    <ligand>
        <name>NADP(+)</name>
        <dbReference type="ChEBI" id="CHEBI:58349"/>
    </ligand>
</feature>
<dbReference type="InterPro" id="IPR006151">
    <property type="entry name" value="Shikm_DH/Glu-tRNA_Rdtase"/>
</dbReference>
<dbReference type="EMBL" id="JAUSUB010000004">
    <property type="protein sequence ID" value="MDQ0269530.1"/>
    <property type="molecule type" value="Genomic_DNA"/>
</dbReference>
<keyword evidence="5 8" id="KW-0560">Oxidoreductase</keyword>
<evidence type="ECO:0000256" key="8">
    <source>
        <dbReference type="HAMAP-Rule" id="MF_00222"/>
    </source>
</evidence>
<protein>
    <recommendedName>
        <fullName evidence="2 8">Shikimate dehydrogenase (NADP(+))</fullName>
        <shortName evidence="8">SDH</shortName>
        <ecNumber evidence="2 8">1.1.1.25</ecNumber>
    </recommendedName>
</protein>
<dbReference type="InterPro" id="IPR022893">
    <property type="entry name" value="Shikimate_DH_fam"/>
</dbReference>
<keyword evidence="13" id="KW-1185">Reference proteome</keyword>
<organism evidence="12 13">
    <name type="scientific">Cytobacillus purgationiresistens</name>
    <dbReference type="NCBI Taxonomy" id="863449"/>
    <lineage>
        <taxon>Bacteria</taxon>
        <taxon>Bacillati</taxon>
        <taxon>Bacillota</taxon>
        <taxon>Bacilli</taxon>
        <taxon>Bacillales</taxon>
        <taxon>Bacillaceae</taxon>
        <taxon>Cytobacillus</taxon>
    </lineage>
</organism>
<evidence type="ECO:0000256" key="2">
    <source>
        <dbReference type="ARBA" id="ARBA00012962"/>
    </source>
</evidence>
<evidence type="ECO:0000256" key="4">
    <source>
        <dbReference type="ARBA" id="ARBA00022857"/>
    </source>
</evidence>
<dbReference type="InterPro" id="IPR013708">
    <property type="entry name" value="Shikimate_DH-bd_N"/>
</dbReference>
<keyword evidence="3 8" id="KW-0028">Amino-acid biosynthesis</keyword>
<keyword evidence="6 8" id="KW-0057">Aromatic amino acid biosynthesis</keyword>
<feature type="binding site" evidence="8">
    <location>
        <position position="220"/>
    </location>
    <ligand>
        <name>shikimate</name>
        <dbReference type="ChEBI" id="CHEBI:36208"/>
    </ligand>
</feature>
<dbReference type="NCBIfam" id="TIGR00507">
    <property type="entry name" value="aroE"/>
    <property type="match status" value="1"/>
</dbReference>
<evidence type="ECO:0000259" key="10">
    <source>
        <dbReference type="Pfam" id="PF08501"/>
    </source>
</evidence>
<name>A0ABU0AE49_9BACI</name>
<feature type="binding site" evidence="8">
    <location>
        <begin position="126"/>
        <end position="130"/>
    </location>
    <ligand>
        <name>NADP(+)</name>
        <dbReference type="ChEBI" id="CHEBI:58349"/>
    </ligand>
</feature>
<evidence type="ECO:0000256" key="1">
    <source>
        <dbReference type="ARBA" id="ARBA00004871"/>
    </source>
</evidence>
<accession>A0ABU0AE49</accession>
<feature type="binding site" evidence="8">
    <location>
        <position position="102"/>
    </location>
    <ligand>
        <name>shikimate</name>
        <dbReference type="ChEBI" id="CHEBI:36208"/>
    </ligand>
</feature>
<evidence type="ECO:0000259" key="11">
    <source>
        <dbReference type="Pfam" id="PF18317"/>
    </source>
</evidence>